<dbReference type="SUPFAM" id="SSF55785">
    <property type="entry name" value="PYP-like sensor domain (PAS domain)"/>
    <property type="match status" value="1"/>
</dbReference>
<protein>
    <recommendedName>
        <fullName evidence="4">PAS domain-containing protein</fullName>
    </recommendedName>
</protein>
<organism evidence="2 3">
    <name type="scientific">Desulfosarcina alkanivorans</name>
    <dbReference type="NCBI Taxonomy" id="571177"/>
    <lineage>
        <taxon>Bacteria</taxon>
        <taxon>Pseudomonadati</taxon>
        <taxon>Thermodesulfobacteriota</taxon>
        <taxon>Desulfobacteria</taxon>
        <taxon>Desulfobacterales</taxon>
        <taxon>Desulfosarcinaceae</taxon>
        <taxon>Desulfosarcina</taxon>
    </lineage>
</organism>
<reference evidence="2 3" key="1">
    <citation type="submission" date="2019-11" db="EMBL/GenBank/DDBJ databases">
        <title>Comparative genomics of hydrocarbon-degrading Desulfosarcina strains.</title>
        <authorList>
            <person name="Watanabe M."/>
            <person name="Kojima H."/>
            <person name="Fukui M."/>
        </authorList>
    </citation>
    <scope>NUCLEOTIDE SEQUENCE [LARGE SCALE GENOMIC DNA]</scope>
    <source>
        <strain evidence="2 3">PL12</strain>
    </source>
</reference>
<dbReference type="Proteomes" id="UP000427906">
    <property type="component" value="Chromosome"/>
</dbReference>
<dbReference type="EMBL" id="AP021874">
    <property type="protein sequence ID" value="BBO72259.1"/>
    <property type="molecule type" value="Genomic_DNA"/>
</dbReference>
<accession>A0A5K7YW35</accession>
<dbReference type="AlphaFoldDB" id="A0A5K7YW35"/>
<gene>
    <name evidence="2" type="ORF">DSCA_61890</name>
</gene>
<dbReference type="InterPro" id="IPR035965">
    <property type="entry name" value="PAS-like_dom_sf"/>
</dbReference>
<sequence>MLRDKDLNLETVLSPAYRQIWDNSLLGIMIMDKDGVVLYINRLLIRTDELQDVAIIGKKYGRFLSHGKGTAYFHSDDQKRQADHQKDDPLLLP</sequence>
<evidence type="ECO:0000313" key="3">
    <source>
        <dbReference type="Proteomes" id="UP000427906"/>
    </source>
</evidence>
<feature type="region of interest" description="Disordered" evidence="1">
    <location>
        <begin position="74"/>
        <end position="93"/>
    </location>
</feature>
<evidence type="ECO:0000256" key="1">
    <source>
        <dbReference type="SAM" id="MobiDB-lite"/>
    </source>
</evidence>
<dbReference type="KEGG" id="dalk:DSCA_61890"/>
<evidence type="ECO:0008006" key="4">
    <source>
        <dbReference type="Google" id="ProtNLM"/>
    </source>
</evidence>
<keyword evidence="3" id="KW-1185">Reference proteome</keyword>
<proteinExistence type="predicted"/>
<name>A0A5K7YW35_9BACT</name>
<evidence type="ECO:0000313" key="2">
    <source>
        <dbReference type="EMBL" id="BBO72259.1"/>
    </source>
</evidence>